<evidence type="ECO:0000256" key="1">
    <source>
        <dbReference type="ARBA" id="ARBA00022649"/>
    </source>
</evidence>
<dbReference type="Pfam" id="PF05016">
    <property type="entry name" value="ParE_toxin"/>
    <property type="match status" value="1"/>
</dbReference>
<dbReference type="RefSeq" id="WP_048317405.1">
    <property type="nucleotide sequence ID" value="NZ_AP031410.1"/>
</dbReference>
<organism evidence="2 3">
    <name type="scientific">Parabacteroides goldsteinii</name>
    <dbReference type="NCBI Taxonomy" id="328812"/>
    <lineage>
        <taxon>Bacteria</taxon>
        <taxon>Pseudomonadati</taxon>
        <taxon>Bacteroidota</taxon>
        <taxon>Bacteroidia</taxon>
        <taxon>Bacteroidales</taxon>
        <taxon>Tannerellaceae</taxon>
        <taxon>Parabacteroides</taxon>
    </lineage>
</organism>
<dbReference type="InterPro" id="IPR035093">
    <property type="entry name" value="RelE/ParE_toxin_dom_sf"/>
</dbReference>
<keyword evidence="1" id="KW-1277">Toxin-antitoxin system</keyword>
<dbReference type="GeneID" id="69980102"/>
<dbReference type="Gene3D" id="3.30.2310.20">
    <property type="entry name" value="RelE-like"/>
    <property type="match status" value="1"/>
</dbReference>
<evidence type="ECO:0008006" key="4">
    <source>
        <dbReference type="Google" id="ProtNLM"/>
    </source>
</evidence>
<protein>
    <recommendedName>
        <fullName evidence="4">Type II toxin-antitoxin system RelE/ParE family toxin</fullName>
    </recommendedName>
</protein>
<reference evidence="2 3" key="1">
    <citation type="submission" date="2015-06" db="EMBL/GenBank/DDBJ databases">
        <title>Draft Genome Sequence of Parabacteroides goldsteinii with Putative Novel Metallo-Beta-Lactamases Isolated from a Blood Culture from a Human Patient.</title>
        <authorList>
            <person name="Krogh T.J."/>
            <person name="Agergaard C.N."/>
            <person name="Moller-Jensen J."/>
            <person name="Justesen U.S."/>
        </authorList>
    </citation>
    <scope>NUCLEOTIDE SEQUENCE [LARGE SCALE GENOMIC DNA]</scope>
    <source>
        <strain evidence="2 3">910340</strain>
    </source>
</reference>
<dbReference type="InterPro" id="IPR007712">
    <property type="entry name" value="RelE/ParE_toxin"/>
</dbReference>
<evidence type="ECO:0000313" key="3">
    <source>
        <dbReference type="Proteomes" id="UP000036166"/>
    </source>
</evidence>
<comment type="caution">
    <text evidence="2">The sequence shown here is derived from an EMBL/GenBank/DDBJ whole genome shotgun (WGS) entry which is preliminary data.</text>
</comment>
<dbReference type="PATRIC" id="fig|328812.4.peg.5824"/>
<evidence type="ECO:0000313" key="2">
    <source>
        <dbReference type="EMBL" id="KMM31484.1"/>
    </source>
</evidence>
<sequence>MNYNLVITPKAQQAIDKTCDKVLNAWGTKCYNNLIDELEHCFKIIQCYPLAFQESIHYPGIRQCVVTPLNIIYYMIEGNDIVILAFEDTRMNPDKITF</sequence>
<gene>
    <name evidence="2" type="ORF">ACM15_22365</name>
</gene>
<proteinExistence type="predicted"/>
<dbReference type="AlphaFoldDB" id="A0A0J6CH73"/>
<name>A0A0J6CH73_9BACT</name>
<accession>A0A0J6CH73</accession>
<dbReference type="EMBL" id="LFJV01000097">
    <property type="protein sequence ID" value="KMM31484.1"/>
    <property type="molecule type" value="Genomic_DNA"/>
</dbReference>
<dbReference type="Proteomes" id="UP000036166">
    <property type="component" value="Unassembled WGS sequence"/>
</dbReference>